<dbReference type="RefSeq" id="WP_023494085.1">
    <property type="nucleotide sequence ID" value="NZ_AYLO01000042.1"/>
</dbReference>
<accession>V5BYI6</accession>
<keyword evidence="1" id="KW-1133">Transmembrane helix</keyword>
<dbReference type="GO" id="GO:0090313">
    <property type="term" value="P:regulation of protein targeting to membrane"/>
    <property type="evidence" value="ECO:0007669"/>
    <property type="project" value="TreeGrafter"/>
</dbReference>
<dbReference type="PANTHER" id="PTHR30441:SF4">
    <property type="entry name" value="PROTEIN ASMA"/>
    <property type="match status" value="1"/>
</dbReference>
<dbReference type="OrthoDB" id="9766390at2"/>
<evidence type="ECO:0000313" key="4">
    <source>
        <dbReference type="Proteomes" id="UP000017842"/>
    </source>
</evidence>
<reference evidence="3 4" key="1">
    <citation type="journal article" date="2013" name="Genome Announc.">
        <title>Draft Genome Sequence of the Methanotrophic Gammaproteobacterium Methyloglobulus morosus DSM 22980 Strain KoM1.</title>
        <authorList>
            <person name="Poehlein A."/>
            <person name="Deutzmann J.S."/>
            <person name="Daniel R."/>
            <person name="Simeonova D.D."/>
        </authorList>
    </citation>
    <scope>NUCLEOTIDE SEQUENCE [LARGE SCALE GENOMIC DNA]</scope>
    <source>
        <strain evidence="3 4">KoM1</strain>
    </source>
</reference>
<feature type="domain" description="AsmA" evidence="2">
    <location>
        <begin position="1"/>
        <end position="456"/>
    </location>
</feature>
<name>V5BYI6_9GAMM</name>
<keyword evidence="4" id="KW-1185">Reference proteome</keyword>
<dbReference type="InterPro" id="IPR007844">
    <property type="entry name" value="AsmA"/>
</dbReference>
<dbReference type="GO" id="GO:0005886">
    <property type="term" value="C:plasma membrane"/>
    <property type="evidence" value="ECO:0007669"/>
    <property type="project" value="TreeGrafter"/>
</dbReference>
<proteinExistence type="predicted"/>
<keyword evidence="1" id="KW-0472">Membrane</keyword>
<dbReference type="eggNOG" id="COG2982">
    <property type="taxonomic scope" value="Bacteria"/>
</dbReference>
<comment type="caution">
    <text evidence="3">The sequence shown here is derived from an EMBL/GenBank/DDBJ whole genome shotgun (WGS) entry which is preliminary data.</text>
</comment>
<dbReference type="EMBL" id="AYLO01000042">
    <property type="protein sequence ID" value="ESS72904.1"/>
    <property type="molecule type" value="Genomic_DNA"/>
</dbReference>
<evidence type="ECO:0000313" key="3">
    <source>
        <dbReference type="EMBL" id="ESS72904.1"/>
    </source>
</evidence>
<evidence type="ECO:0000256" key="1">
    <source>
        <dbReference type="SAM" id="Phobius"/>
    </source>
</evidence>
<protein>
    <submittedName>
        <fullName evidence="3">AsmA family protein</fullName>
    </submittedName>
</protein>
<keyword evidence="1" id="KW-0812">Transmembrane</keyword>
<dbReference type="InterPro" id="IPR052894">
    <property type="entry name" value="AsmA-related"/>
</dbReference>
<sequence>MRKAPPWLLTAISVLLVLVIAICLLPVLIDPNNYKTQIAALIKDKTNRAVAFEGDIKVSVFPWIGISTEKIKIGNQPGLDGLSFIAVAKSNIKVELLPLLARKIEINAIVLDGLAINLVKDKQGVGNWGDLVAADPVSQSHAKLDDEYSIRQSKLATLAVNGIVIQNAQLNWNNQQTGEQWALKNIQLNVDNLRVAGPVKIDMTADIAGDAIKFPGTVKFATSLRVDESLESIAFNDSQIEWVGLQKMASGQSFTATINASDTEVNFAQQVLNTSNLKLQYGDIKLTADMSAEHIIDKLSIQGSLVIPECNLRETFKQWEIALPSMSDAKALSHFAMSSHFQANNNGVQFTNLGFVVDNSHGKGFVAMNDFSRPGFLFDLTVDTFDVDRYLPDQDKPTEANARMAPMGAFSVPLDGLRELDAEGKLVIGNMTFNKMTMQDMRLTLIAKKGGISMEQAPN</sequence>
<evidence type="ECO:0000259" key="2">
    <source>
        <dbReference type="Pfam" id="PF05170"/>
    </source>
</evidence>
<gene>
    <name evidence="3" type="ORF">MGMO_43c00130</name>
</gene>
<dbReference type="Pfam" id="PF05170">
    <property type="entry name" value="AsmA"/>
    <property type="match status" value="1"/>
</dbReference>
<dbReference type="STRING" id="1116472.MGMO_43c00130"/>
<dbReference type="PANTHER" id="PTHR30441">
    <property type="entry name" value="DUF748 DOMAIN-CONTAINING PROTEIN"/>
    <property type="match status" value="1"/>
</dbReference>
<dbReference type="Proteomes" id="UP000017842">
    <property type="component" value="Unassembled WGS sequence"/>
</dbReference>
<organism evidence="3 4">
    <name type="scientific">Methyloglobulus morosus KoM1</name>
    <dbReference type="NCBI Taxonomy" id="1116472"/>
    <lineage>
        <taxon>Bacteria</taxon>
        <taxon>Pseudomonadati</taxon>
        <taxon>Pseudomonadota</taxon>
        <taxon>Gammaproteobacteria</taxon>
        <taxon>Methylococcales</taxon>
        <taxon>Methylococcaceae</taxon>
        <taxon>Methyloglobulus</taxon>
    </lineage>
</organism>
<feature type="transmembrane region" description="Helical" evidence="1">
    <location>
        <begin position="7"/>
        <end position="29"/>
    </location>
</feature>
<dbReference type="AlphaFoldDB" id="V5BYI6"/>